<name>A0ABN9U241_9DINO</name>
<evidence type="ECO:0000313" key="2">
    <source>
        <dbReference type="EMBL" id="CAK0852846.1"/>
    </source>
</evidence>
<gene>
    <name evidence="2" type="ORF">PCOR1329_LOCUS44499</name>
</gene>
<proteinExistence type="predicted"/>
<evidence type="ECO:0000313" key="3">
    <source>
        <dbReference type="Proteomes" id="UP001189429"/>
    </source>
</evidence>
<dbReference type="Proteomes" id="UP001189429">
    <property type="component" value="Unassembled WGS sequence"/>
</dbReference>
<keyword evidence="3" id="KW-1185">Reference proteome</keyword>
<reference evidence="2" key="1">
    <citation type="submission" date="2023-10" db="EMBL/GenBank/DDBJ databases">
        <authorList>
            <person name="Chen Y."/>
            <person name="Shah S."/>
            <person name="Dougan E. K."/>
            <person name="Thang M."/>
            <person name="Chan C."/>
        </authorList>
    </citation>
    <scope>NUCLEOTIDE SEQUENCE [LARGE SCALE GENOMIC DNA]</scope>
</reference>
<dbReference type="EMBL" id="CAUYUJ010015348">
    <property type="protein sequence ID" value="CAK0852846.1"/>
    <property type="molecule type" value="Genomic_DNA"/>
</dbReference>
<evidence type="ECO:0000256" key="1">
    <source>
        <dbReference type="SAM" id="MobiDB-lite"/>
    </source>
</evidence>
<sequence length="169" mass="17862">MPRPGMPGSSVPGSAGSLASSGLLSTSVRSRVRRVAAEGGPNGHHALPTAGGAEELHAAVRAPEDRIVCHKRQNVVVSIKSLAVPVETALFQARVAEGDSTKLSGAGIHLEMLGGEDEFAFLSTDDVWASRGARQPEMEIRKVSGEKYATIRNRGPTTRLTSWRGGQIR</sequence>
<accession>A0ABN9U241</accession>
<protein>
    <submittedName>
        <fullName evidence="2">Uncharacterized protein</fullName>
    </submittedName>
</protein>
<feature type="region of interest" description="Disordered" evidence="1">
    <location>
        <begin position="1"/>
        <end position="25"/>
    </location>
</feature>
<organism evidence="2 3">
    <name type="scientific">Prorocentrum cordatum</name>
    <dbReference type="NCBI Taxonomy" id="2364126"/>
    <lineage>
        <taxon>Eukaryota</taxon>
        <taxon>Sar</taxon>
        <taxon>Alveolata</taxon>
        <taxon>Dinophyceae</taxon>
        <taxon>Prorocentrales</taxon>
        <taxon>Prorocentraceae</taxon>
        <taxon>Prorocentrum</taxon>
    </lineage>
</organism>
<feature type="compositionally biased region" description="Low complexity" evidence="1">
    <location>
        <begin position="7"/>
        <end position="25"/>
    </location>
</feature>
<comment type="caution">
    <text evidence="2">The sequence shown here is derived from an EMBL/GenBank/DDBJ whole genome shotgun (WGS) entry which is preliminary data.</text>
</comment>